<evidence type="ECO:0000256" key="4">
    <source>
        <dbReference type="SAM" id="MobiDB-lite"/>
    </source>
</evidence>
<dbReference type="OrthoDB" id="9765610at2"/>
<dbReference type="PANTHER" id="PTHR11475:SF4">
    <property type="entry name" value="CHORION PEROXIDASE"/>
    <property type="match status" value="1"/>
</dbReference>
<keyword evidence="3" id="KW-0325">Glycoprotein</keyword>
<dbReference type="PROSITE" id="PS50292">
    <property type="entry name" value="PEROXIDASE_3"/>
    <property type="match status" value="1"/>
</dbReference>
<dbReference type="EMBL" id="PQWO01000001">
    <property type="protein sequence ID" value="PZD74993.1"/>
    <property type="molecule type" value="Genomic_DNA"/>
</dbReference>
<gene>
    <name evidence="5" type="primary">ltxA_2</name>
    <name evidence="5" type="ORF">C1752_00512</name>
</gene>
<dbReference type="Gene3D" id="2.150.10.10">
    <property type="entry name" value="Serralysin-like metalloprotease, C-terminal"/>
    <property type="match status" value="2"/>
</dbReference>
<dbReference type="PANTHER" id="PTHR11475">
    <property type="entry name" value="OXIDASE/PEROXIDASE"/>
    <property type="match status" value="1"/>
</dbReference>
<dbReference type="CDD" id="cd09822">
    <property type="entry name" value="peroxinectin_like_bacterial"/>
    <property type="match status" value="1"/>
</dbReference>
<comment type="caution">
    <text evidence="5">The sequence shown here is derived from an EMBL/GenBank/DDBJ whole genome shotgun (WGS) entry which is preliminary data.</text>
</comment>
<dbReference type="GO" id="GO:0020037">
    <property type="term" value="F:heme binding"/>
    <property type="evidence" value="ECO:0007669"/>
    <property type="project" value="InterPro"/>
</dbReference>
<keyword evidence="2" id="KW-0964">Secreted</keyword>
<dbReference type="SUPFAM" id="SSF48113">
    <property type="entry name" value="Heme-dependent peroxidases"/>
    <property type="match status" value="1"/>
</dbReference>
<dbReference type="InterPro" id="IPR018511">
    <property type="entry name" value="Hemolysin-typ_Ca-bd_CS"/>
</dbReference>
<dbReference type="RefSeq" id="WP_158534994.1">
    <property type="nucleotide sequence ID" value="NZ_CAWNWM010000001.1"/>
</dbReference>
<name>A0A2W1JNT5_9CYAN</name>
<feature type="compositionally biased region" description="Pro residues" evidence="4">
    <location>
        <begin position="82"/>
        <end position="92"/>
    </location>
</feature>
<proteinExistence type="predicted"/>
<dbReference type="SUPFAM" id="SSF51120">
    <property type="entry name" value="beta-Roll"/>
    <property type="match status" value="2"/>
</dbReference>
<comment type="subcellular location">
    <subcellularLocation>
        <location evidence="1">Secreted</location>
    </subcellularLocation>
</comment>
<accession>A0A2W1JNT5</accession>
<dbReference type="Pfam" id="PF03098">
    <property type="entry name" value="An_peroxidase"/>
    <property type="match status" value="1"/>
</dbReference>
<dbReference type="GO" id="GO:0005509">
    <property type="term" value="F:calcium ion binding"/>
    <property type="evidence" value="ECO:0007669"/>
    <property type="project" value="InterPro"/>
</dbReference>
<sequence>MTDIFSSDLFDSAPKSIMGQSNLSAETVEVEEASSGLEFRSINGSDNNDTNTGVTGEQLLRLFTNAFEDGISTPRGGDFPNPFDPSSPPSSLPNPRTISNTIAAQSESVSNFLNASDWIWQWAQFIDHDLDLNESTADNPGEFTPIVVPNGDPTFSDGTFLPFLRVGASEGTGINNPRQADNLITSFIDASSVYGSDEERGDFLRSFANGQLKFSETNNGEVLLPENPDEGTGERQENATGGTLGDFQYVAGDIRANEQIGLTAVHTLFVREHNRLAADLLDRLEAGEAALVEKFEQFTETSDETDSDALQDEFIYQAARKVVGAKIQQITYDEFLPLLIGEGTTAEYDGYKSDVLASISTEFANAAYRVGHTLLSDQIQRLSTNGLSEIALGDAFFIPEQIKDEGVDSTLRGLILQASQEADNLVIDGVRNFLFEAGTGGLDLASVNIARGRDTGLPGYVEVYEALFGTSIDSFDDLGSSGLGLIADDVVALFEEAYETVDQIDLWIAGISEQADDHGGLLGPTFSAIIAEQFARTRDSDRFFYLNELEDIQLLDPDFANTSLSEVLRGNTEEGYLIQDNAFDVPYENSVVGNESNNILLGTNVADLIDGKEGRDFIIGRRGDDILLGDAGNDVLMGGQGNDTVLGGLGQDRILGSLGNDVLLGGDDKDIISGGSGNDTVSGGNGNDRLLGIRGNDLILGNAGNDLLAGGGGADSLEGGVGSDTLRGGAASDTFIFSDDILNDGVSDTDTIWGFQRFDSFDFTEYSGSIDFNRVSRRLLEIELNGGEDTINIFGSRAGLNAAQTQLSERA</sequence>
<evidence type="ECO:0000313" key="5">
    <source>
        <dbReference type="EMBL" id="PZD74993.1"/>
    </source>
</evidence>
<keyword evidence="6" id="KW-1185">Reference proteome</keyword>
<dbReference type="GO" id="GO:0006979">
    <property type="term" value="P:response to oxidative stress"/>
    <property type="evidence" value="ECO:0007669"/>
    <property type="project" value="InterPro"/>
</dbReference>
<reference evidence="5 6" key="1">
    <citation type="journal article" date="2018" name="Sci. Rep.">
        <title>A novel species of the marine cyanobacterium Acaryochloris with a unique pigment content and lifestyle.</title>
        <authorList>
            <person name="Partensky F."/>
            <person name="Six C."/>
            <person name="Ratin M."/>
            <person name="Garczarek L."/>
            <person name="Vaulot D."/>
            <person name="Probert I."/>
            <person name="Calteau A."/>
            <person name="Gourvil P."/>
            <person name="Marie D."/>
            <person name="Grebert T."/>
            <person name="Bouchier C."/>
            <person name="Le Panse S."/>
            <person name="Gachenot M."/>
            <person name="Rodriguez F."/>
            <person name="Garrido J.L."/>
        </authorList>
    </citation>
    <scope>NUCLEOTIDE SEQUENCE [LARGE SCALE GENOMIC DNA]</scope>
    <source>
        <strain evidence="5 6">RCC1774</strain>
    </source>
</reference>
<dbReference type="InterPro" id="IPR037120">
    <property type="entry name" value="Haem_peroxidase_sf_animal"/>
</dbReference>
<dbReference type="GO" id="GO:0005576">
    <property type="term" value="C:extracellular region"/>
    <property type="evidence" value="ECO:0007669"/>
    <property type="project" value="UniProtKB-SubCell"/>
</dbReference>
<evidence type="ECO:0000256" key="3">
    <source>
        <dbReference type="ARBA" id="ARBA00023180"/>
    </source>
</evidence>
<dbReference type="Gene3D" id="1.10.640.10">
    <property type="entry name" value="Haem peroxidase domain superfamily, animal type"/>
    <property type="match status" value="1"/>
</dbReference>
<dbReference type="Pfam" id="PF00353">
    <property type="entry name" value="HemolysinCabind"/>
    <property type="match status" value="4"/>
</dbReference>
<evidence type="ECO:0000256" key="1">
    <source>
        <dbReference type="ARBA" id="ARBA00004613"/>
    </source>
</evidence>
<dbReference type="GO" id="GO:0004601">
    <property type="term" value="F:peroxidase activity"/>
    <property type="evidence" value="ECO:0007669"/>
    <property type="project" value="InterPro"/>
</dbReference>
<dbReference type="InterPro" id="IPR019791">
    <property type="entry name" value="Haem_peroxidase_animal"/>
</dbReference>
<evidence type="ECO:0000313" key="6">
    <source>
        <dbReference type="Proteomes" id="UP000248857"/>
    </source>
</evidence>
<dbReference type="AlphaFoldDB" id="A0A2W1JNT5"/>
<dbReference type="Proteomes" id="UP000248857">
    <property type="component" value="Unassembled WGS sequence"/>
</dbReference>
<organism evidence="5 6">
    <name type="scientific">Acaryochloris thomasi RCC1774</name>
    <dbReference type="NCBI Taxonomy" id="1764569"/>
    <lineage>
        <taxon>Bacteria</taxon>
        <taxon>Bacillati</taxon>
        <taxon>Cyanobacteriota</taxon>
        <taxon>Cyanophyceae</taxon>
        <taxon>Acaryochloridales</taxon>
        <taxon>Acaryochloridaceae</taxon>
        <taxon>Acaryochloris</taxon>
        <taxon>Acaryochloris thomasi</taxon>
    </lineage>
</organism>
<dbReference type="InterPro" id="IPR011049">
    <property type="entry name" value="Serralysin-like_metalloprot_C"/>
</dbReference>
<dbReference type="PROSITE" id="PS00330">
    <property type="entry name" value="HEMOLYSIN_CALCIUM"/>
    <property type="match status" value="4"/>
</dbReference>
<dbReference type="PRINTS" id="PR00313">
    <property type="entry name" value="CABNDNGRPT"/>
</dbReference>
<dbReference type="PRINTS" id="PR00457">
    <property type="entry name" value="ANPEROXIDASE"/>
</dbReference>
<protein>
    <submittedName>
        <fullName evidence="5">Leukotoxin</fullName>
    </submittedName>
</protein>
<evidence type="ECO:0000256" key="2">
    <source>
        <dbReference type="ARBA" id="ARBA00022525"/>
    </source>
</evidence>
<feature type="region of interest" description="Disordered" evidence="4">
    <location>
        <begin position="71"/>
        <end position="96"/>
    </location>
</feature>
<dbReference type="InterPro" id="IPR010255">
    <property type="entry name" value="Haem_peroxidase_sf"/>
</dbReference>
<dbReference type="InterPro" id="IPR001343">
    <property type="entry name" value="Hemolysn_Ca-bd"/>
</dbReference>